<accession>A0ACC7N843</accession>
<reference evidence="1" key="1">
    <citation type="submission" date="2024-11" db="EMBL/GenBank/DDBJ databases">
        <authorList>
            <person name="Lucas J.A."/>
        </authorList>
    </citation>
    <scope>NUCLEOTIDE SEQUENCE</scope>
    <source>
        <strain evidence="1">Z 8.8</strain>
    </source>
</reference>
<comment type="caution">
    <text evidence="1">The sequence shown here is derived from an EMBL/GenBank/DDBJ whole genome shotgun (WGS) entry which is preliminary data.</text>
</comment>
<evidence type="ECO:0000313" key="1">
    <source>
        <dbReference type="EMBL" id="MFK9085085.1"/>
    </source>
</evidence>
<organism evidence="1 2">
    <name type="scientific">Pseudomonas neuropathica</name>
    <dbReference type="NCBI Taxonomy" id="2730425"/>
    <lineage>
        <taxon>Bacteria</taxon>
        <taxon>Pseudomonadati</taxon>
        <taxon>Pseudomonadota</taxon>
        <taxon>Gammaproteobacteria</taxon>
        <taxon>Pseudomonadales</taxon>
        <taxon>Pseudomonadaceae</taxon>
        <taxon>Pseudomonas</taxon>
    </lineage>
</organism>
<name>A0ACC7N843_9PSED</name>
<gene>
    <name evidence="1" type="ORF">ACJEBM_31025</name>
</gene>
<protein>
    <submittedName>
        <fullName evidence="1">Uncharacterized protein</fullName>
    </submittedName>
</protein>
<dbReference type="Proteomes" id="UP001622950">
    <property type="component" value="Unassembled WGS sequence"/>
</dbReference>
<dbReference type="EMBL" id="JBJHQE010000138">
    <property type="protein sequence ID" value="MFK9085085.1"/>
    <property type="molecule type" value="Genomic_DNA"/>
</dbReference>
<sequence>MKKTELIDLLQEILNELKQIQAVRGVTDLHSIIESYERVIALLLGGALTDNLIRFSPREYLEIYSDYENPLLEKMDFAQKEVNGFLVVRP</sequence>
<keyword evidence="2" id="KW-1185">Reference proteome</keyword>
<evidence type="ECO:0000313" key="2">
    <source>
        <dbReference type="Proteomes" id="UP001622950"/>
    </source>
</evidence>
<proteinExistence type="predicted"/>